<dbReference type="Proteomes" id="UP000741360">
    <property type="component" value="Unassembled WGS sequence"/>
</dbReference>
<name>A0A932GN03_UNCTE</name>
<dbReference type="EMBL" id="JACPSX010000040">
    <property type="protein sequence ID" value="MBI3013924.1"/>
    <property type="molecule type" value="Genomic_DNA"/>
</dbReference>
<comment type="caution">
    <text evidence="11">The sequence shown here is derived from an EMBL/GenBank/DDBJ whole genome shotgun (WGS) entry which is preliminary data.</text>
</comment>
<dbReference type="PANTHER" id="PTHR22912:SF217">
    <property type="entry name" value="DIHYDROLIPOYL DEHYDROGENASE"/>
    <property type="match status" value="1"/>
</dbReference>
<proteinExistence type="inferred from homology"/>
<protein>
    <recommendedName>
        <fullName evidence="9">Dihydrolipoamide dehydrogenase</fullName>
    </recommendedName>
</protein>
<evidence type="ECO:0000256" key="6">
    <source>
        <dbReference type="ARBA" id="ARBA00023027"/>
    </source>
</evidence>
<dbReference type="PANTHER" id="PTHR22912">
    <property type="entry name" value="DISULFIDE OXIDOREDUCTASE"/>
    <property type="match status" value="1"/>
</dbReference>
<dbReference type="GO" id="GO:0050660">
    <property type="term" value="F:flavin adenine dinucleotide binding"/>
    <property type="evidence" value="ECO:0007669"/>
    <property type="project" value="TreeGrafter"/>
</dbReference>
<comment type="similarity">
    <text evidence="2">Belongs to the class-I pyridine nucleotide-disulfide oxidoreductase family.</text>
</comment>
<dbReference type="InterPro" id="IPR050151">
    <property type="entry name" value="Class-I_Pyr_Nuc-Dis_Oxidored"/>
</dbReference>
<evidence type="ECO:0000313" key="11">
    <source>
        <dbReference type="EMBL" id="MBI3013924.1"/>
    </source>
</evidence>
<evidence type="ECO:0000256" key="4">
    <source>
        <dbReference type="ARBA" id="ARBA00022827"/>
    </source>
</evidence>
<evidence type="ECO:0000256" key="3">
    <source>
        <dbReference type="ARBA" id="ARBA00022630"/>
    </source>
</evidence>
<dbReference type="GO" id="GO:0004148">
    <property type="term" value="F:dihydrolipoyl dehydrogenase (NADH) activity"/>
    <property type="evidence" value="ECO:0007669"/>
    <property type="project" value="TreeGrafter"/>
</dbReference>
<keyword evidence="7" id="KW-1015">Disulfide bond</keyword>
<keyword evidence="5" id="KW-0560">Oxidoreductase</keyword>
<comment type="cofactor">
    <cofactor evidence="1">
        <name>FAD</name>
        <dbReference type="ChEBI" id="CHEBI:57692"/>
    </cofactor>
</comment>
<accession>A0A932GN03</accession>
<dbReference type="PROSITE" id="PS00076">
    <property type="entry name" value="PYRIDINE_REDOX_1"/>
    <property type="match status" value="1"/>
</dbReference>
<dbReference type="Gene3D" id="3.50.50.60">
    <property type="entry name" value="FAD/NAD(P)-binding domain"/>
    <property type="match status" value="1"/>
</dbReference>
<evidence type="ECO:0000259" key="10">
    <source>
        <dbReference type="Pfam" id="PF07992"/>
    </source>
</evidence>
<keyword evidence="3" id="KW-0285">Flavoprotein</keyword>
<evidence type="ECO:0000256" key="5">
    <source>
        <dbReference type="ARBA" id="ARBA00023002"/>
    </source>
</evidence>
<reference evidence="11" key="1">
    <citation type="submission" date="2020-07" db="EMBL/GenBank/DDBJ databases">
        <title>Huge and variable diversity of episymbiotic CPR bacteria and DPANN archaea in groundwater ecosystems.</title>
        <authorList>
            <person name="He C.Y."/>
            <person name="Keren R."/>
            <person name="Whittaker M."/>
            <person name="Farag I.F."/>
            <person name="Doudna J."/>
            <person name="Cate J.H.D."/>
            <person name="Banfield J.F."/>
        </authorList>
    </citation>
    <scope>NUCLEOTIDE SEQUENCE</scope>
    <source>
        <strain evidence="11">NC_groundwater_717_Ag_S-0.2um_59_8</strain>
    </source>
</reference>
<evidence type="ECO:0000313" key="12">
    <source>
        <dbReference type="Proteomes" id="UP000741360"/>
    </source>
</evidence>
<evidence type="ECO:0000256" key="8">
    <source>
        <dbReference type="ARBA" id="ARBA00023284"/>
    </source>
</evidence>
<keyword evidence="6" id="KW-0520">NAD</keyword>
<evidence type="ECO:0000256" key="7">
    <source>
        <dbReference type="ARBA" id="ARBA00023157"/>
    </source>
</evidence>
<evidence type="ECO:0000256" key="1">
    <source>
        <dbReference type="ARBA" id="ARBA00001974"/>
    </source>
</evidence>
<dbReference type="AlphaFoldDB" id="A0A932GN03"/>
<dbReference type="Pfam" id="PF07992">
    <property type="entry name" value="Pyr_redox_2"/>
    <property type="match status" value="1"/>
</dbReference>
<organism evidence="11 12">
    <name type="scientific">Tectimicrobiota bacterium</name>
    <dbReference type="NCBI Taxonomy" id="2528274"/>
    <lineage>
        <taxon>Bacteria</taxon>
        <taxon>Pseudomonadati</taxon>
        <taxon>Nitrospinota/Tectimicrobiota group</taxon>
        <taxon>Candidatus Tectimicrobiota</taxon>
    </lineage>
</organism>
<dbReference type="InterPro" id="IPR036188">
    <property type="entry name" value="FAD/NAD-bd_sf"/>
</dbReference>
<dbReference type="PRINTS" id="PR00411">
    <property type="entry name" value="PNDRDTASEI"/>
</dbReference>
<sequence>MAQEKQFDLAVIGSGPGGYVAAIRAAQLGMNVAIVEEDRLGGVCLNWGCIPTKALLKNAELIAQIRRAKEWGIQFENRLPIVSPKAPSI</sequence>
<keyword evidence="8" id="KW-0676">Redox-active center</keyword>
<gene>
    <name evidence="11" type="ORF">HYY65_02400</name>
</gene>
<dbReference type="GO" id="GO:0006103">
    <property type="term" value="P:2-oxoglutarate metabolic process"/>
    <property type="evidence" value="ECO:0007669"/>
    <property type="project" value="TreeGrafter"/>
</dbReference>
<evidence type="ECO:0000256" key="2">
    <source>
        <dbReference type="ARBA" id="ARBA00007532"/>
    </source>
</evidence>
<dbReference type="SUPFAM" id="SSF51905">
    <property type="entry name" value="FAD/NAD(P)-binding domain"/>
    <property type="match status" value="1"/>
</dbReference>
<evidence type="ECO:0000256" key="9">
    <source>
        <dbReference type="ARBA" id="ARBA00031281"/>
    </source>
</evidence>
<feature type="domain" description="FAD/NAD(P)-binding" evidence="10">
    <location>
        <begin position="7"/>
        <end position="66"/>
    </location>
</feature>
<keyword evidence="4" id="KW-0274">FAD</keyword>
<dbReference type="InterPro" id="IPR023753">
    <property type="entry name" value="FAD/NAD-binding_dom"/>
</dbReference>
<dbReference type="InterPro" id="IPR012999">
    <property type="entry name" value="Pyr_OxRdtase_I_AS"/>
</dbReference>